<protein>
    <submittedName>
        <fullName evidence="1">Uncharacterized protein</fullName>
    </submittedName>
</protein>
<reference evidence="2" key="1">
    <citation type="journal article" date="2010" name="Genome Res.">
        <title>Population genomic sequencing of Coccidioides fungi reveals recent hybridization and transposon control.</title>
        <authorList>
            <person name="Neafsey D.E."/>
            <person name="Barker B.M."/>
            <person name="Sharpton T.J."/>
            <person name="Stajich J.E."/>
            <person name="Park D.J."/>
            <person name="Whiston E."/>
            <person name="Hung C.-Y."/>
            <person name="McMahan C."/>
            <person name="White J."/>
            <person name="Sykes S."/>
            <person name="Heiman D."/>
            <person name="Young S."/>
            <person name="Zeng Q."/>
            <person name="Abouelleil A."/>
            <person name="Aftuck L."/>
            <person name="Bessette D."/>
            <person name="Brown A."/>
            <person name="FitzGerald M."/>
            <person name="Lui A."/>
            <person name="Macdonald J.P."/>
            <person name="Priest M."/>
            <person name="Orbach M.J."/>
            <person name="Galgiani J.N."/>
            <person name="Kirkland T.N."/>
            <person name="Cole G.T."/>
            <person name="Birren B.W."/>
            <person name="Henn M.R."/>
            <person name="Taylor J.W."/>
            <person name="Rounsley S.D."/>
        </authorList>
    </citation>
    <scope>NUCLEOTIDE SEQUENCE [LARGE SCALE GENOMIC DNA]</scope>
    <source>
        <strain evidence="2">RMSCC 2394</strain>
    </source>
</reference>
<sequence>MDSDKRIFRRKRIGTSGSTVYKSSPFLLWSLSQVTWLPSAPGRLKPSVKPPFVQRNVAETPAVPDGFDGRAEGALEAGQCCPTALSQLQQSIPQEPFYYLFYYLMLPSGRTSYRY</sequence>
<proteinExistence type="predicted"/>
<dbReference type="AlphaFoldDB" id="A0A0J7BGN4"/>
<evidence type="ECO:0000313" key="2">
    <source>
        <dbReference type="Proteomes" id="UP000054565"/>
    </source>
</evidence>
<accession>A0A0J7BGN4</accession>
<evidence type="ECO:0000313" key="1">
    <source>
        <dbReference type="EMBL" id="KMP09432.1"/>
    </source>
</evidence>
<organism evidence="1 2">
    <name type="scientific">Coccidioides immitis RMSCC 2394</name>
    <dbReference type="NCBI Taxonomy" id="404692"/>
    <lineage>
        <taxon>Eukaryota</taxon>
        <taxon>Fungi</taxon>
        <taxon>Dikarya</taxon>
        <taxon>Ascomycota</taxon>
        <taxon>Pezizomycotina</taxon>
        <taxon>Eurotiomycetes</taxon>
        <taxon>Eurotiomycetidae</taxon>
        <taxon>Onygenales</taxon>
        <taxon>Onygenaceae</taxon>
        <taxon>Coccidioides</taxon>
    </lineage>
</organism>
<dbReference type="Proteomes" id="UP000054565">
    <property type="component" value="Unassembled WGS sequence"/>
</dbReference>
<dbReference type="EMBL" id="DS028099">
    <property type="protein sequence ID" value="KMP09432.1"/>
    <property type="molecule type" value="Genomic_DNA"/>
</dbReference>
<name>A0A0J7BGN4_COCIT</name>
<gene>
    <name evidence="1" type="ORF">CIRG_09602</name>
</gene>